<protein>
    <submittedName>
        <fullName evidence="1">Unannotated protein</fullName>
    </submittedName>
</protein>
<accession>A0A6J6GM97</accession>
<reference evidence="1" key="1">
    <citation type="submission" date="2020-05" db="EMBL/GenBank/DDBJ databases">
        <authorList>
            <person name="Chiriac C."/>
            <person name="Salcher M."/>
            <person name="Ghai R."/>
            <person name="Kavagutti S V."/>
        </authorList>
    </citation>
    <scope>NUCLEOTIDE SEQUENCE</scope>
</reference>
<dbReference type="EMBL" id="CAEZUQ010000017">
    <property type="protein sequence ID" value="CAB4602377.1"/>
    <property type="molecule type" value="Genomic_DNA"/>
</dbReference>
<proteinExistence type="predicted"/>
<sequence length="219" mass="24247">MRNTVRRCGAGIFLLISVIGLTSCTQSQIYATDKESGVYAAIPNGWNKITTAQLTKAESKSSADGAAERLANVVWQEAYTTSSKTKPLGVFSLDAPEGAVVYIRVRDLNYDDMNSISYNDLRNIILPITTWLEDPTKANADFVLLDDYERVEKIARGVRSIFTFSDRAGISETVDQTALVSDDRTRIYILLVRAPTKYFKANAKELQAIGDSFTVRGNK</sequence>
<evidence type="ECO:0000313" key="1">
    <source>
        <dbReference type="EMBL" id="CAB4602377.1"/>
    </source>
</evidence>
<dbReference type="PROSITE" id="PS51257">
    <property type="entry name" value="PROKAR_LIPOPROTEIN"/>
    <property type="match status" value="1"/>
</dbReference>
<name>A0A6J6GM97_9ZZZZ</name>
<organism evidence="1">
    <name type="scientific">freshwater metagenome</name>
    <dbReference type="NCBI Taxonomy" id="449393"/>
    <lineage>
        <taxon>unclassified sequences</taxon>
        <taxon>metagenomes</taxon>
        <taxon>ecological metagenomes</taxon>
    </lineage>
</organism>
<dbReference type="AlphaFoldDB" id="A0A6J6GM97"/>
<gene>
    <name evidence="1" type="ORF">UFOPK1842_00252</name>
</gene>